<dbReference type="InParanoid" id="D8PN26"/>
<accession>D8PN26</accession>
<sequence length="696" mass="77729">MPCQSSLPKAESAVIDLLLSHINANCPQLGAEILRIPEEALVKAIVTDIQNASDCLGLIVLRAALSTFVGIKYPNESLSWYATVVNALSSRLVRQLVIVKQGIFRGALPKENKTVANTFSTFVCAYWRHYGTMETIEMIARVYKDSLEAAGLAILALEFGPGTLPSTFNIGRNPSKTPTAGTVAAIRALYALRLSPSQEASFDLRPDAVAPPIDLYALRVYQGMHYLGMFVTQVLLEAWPDAPSKMVEILSKDILNQNVLHHIPHLLHHVPRLHADDHLLVYQWASRYVDGSAFDGGPIRELARVMFLPMFEAARAACFPFYLANAAIPRDNAPKIVMTAAYQQIELYWIESKVLRLYQPLVPDVAIVDNLQDLVTAYEMDGTVTYDDAEKPDDLLKEVQLAREAAPRPRPSYVHVIAHGYNTTDPVLLTRLAERCAAKFPTGSRFLRLSAGPDGKPNGGAIFQIHDSTEFDYFRERDSAGPFRLDDLDIMLRKERPVIFDAMKGYSARMRSLVTRSVSDDTLRARGILGYKCYLVLDHDPLLPRSGYPYSTLVFGHPIPILTQPNTDHGYAADSRIPIVPCCGVQFCANDRRKTISRRIEFVFKGSDKWDVLKYDAMMDGESRVLIICNRTLPQSFVDNLNATRPRLQNVEGIWSFIPAGELQLHVIRITRQKAGKVIFSPNSNAPRRGVKRPRA</sequence>
<dbReference type="KEGG" id="scm:SCHCO_02620969"/>
<reference evidence="1 2" key="1">
    <citation type="journal article" date="2010" name="Nat. Biotechnol.">
        <title>Genome sequence of the model mushroom Schizophyllum commune.</title>
        <authorList>
            <person name="Ohm R.A."/>
            <person name="de Jong J.F."/>
            <person name="Lugones L.G."/>
            <person name="Aerts A."/>
            <person name="Kothe E."/>
            <person name="Stajich J.E."/>
            <person name="de Vries R.P."/>
            <person name="Record E."/>
            <person name="Levasseur A."/>
            <person name="Baker S.E."/>
            <person name="Bartholomew K.A."/>
            <person name="Coutinho P.M."/>
            <person name="Erdmann S."/>
            <person name="Fowler T.J."/>
            <person name="Gathman A.C."/>
            <person name="Lombard V."/>
            <person name="Henrissat B."/>
            <person name="Knabe N."/>
            <person name="Kuees U."/>
            <person name="Lilly W.W."/>
            <person name="Lindquist E."/>
            <person name="Lucas S."/>
            <person name="Magnuson J.K."/>
            <person name="Piumi F."/>
            <person name="Raudaskoski M."/>
            <person name="Salamov A."/>
            <person name="Schmutz J."/>
            <person name="Schwarze F.W.M.R."/>
            <person name="vanKuyk P.A."/>
            <person name="Horton J.S."/>
            <person name="Grigoriev I.V."/>
            <person name="Woesten H.A.B."/>
        </authorList>
    </citation>
    <scope>NUCLEOTIDE SEQUENCE [LARGE SCALE GENOMIC DNA]</scope>
    <source>
        <strain evidence="2">H4-8 / FGSC 9210</strain>
    </source>
</reference>
<dbReference type="Proteomes" id="UP000007431">
    <property type="component" value="Unassembled WGS sequence"/>
</dbReference>
<proteinExistence type="predicted"/>
<dbReference type="EMBL" id="GL377302">
    <property type="protein sequence ID" value="EFJ02871.1"/>
    <property type="molecule type" value="Genomic_DNA"/>
</dbReference>
<gene>
    <name evidence="1" type="ORF">SCHCODRAFT_102318</name>
</gene>
<evidence type="ECO:0000313" key="1">
    <source>
        <dbReference type="EMBL" id="EFJ02871.1"/>
    </source>
</evidence>
<name>D8PN26_SCHCM</name>
<dbReference type="HOGENOM" id="CLU_415126_0_0_1"/>
<feature type="non-terminal residue" evidence="1">
    <location>
        <position position="696"/>
    </location>
</feature>
<organism evidence="2">
    <name type="scientific">Schizophyllum commune (strain H4-8 / FGSC 9210)</name>
    <name type="common">Split gill fungus</name>
    <dbReference type="NCBI Taxonomy" id="578458"/>
    <lineage>
        <taxon>Eukaryota</taxon>
        <taxon>Fungi</taxon>
        <taxon>Dikarya</taxon>
        <taxon>Basidiomycota</taxon>
        <taxon>Agaricomycotina</taxon>
        <taxon>Agaricomycetes</taxon>
        <taxon>Agaricomycetidae</taxon>
        <taxon>Agaricales</taxon>
        <taxon>Schizophyllaceae</taxon>
        <taxon>Schizophyllum</taxon>
    </lineage>
</organism>
<dbReference type="AlphaFoldDB" id="D8PN26"/>
<keyword evidence="2" id="KW-1185">Reference proteome</keyword>
<dbReference type="GeneID" id="9595086"/>
<protein>
    <submittedName>
        <fullName evidence="1">Expressed protein</fullName>
    </submittedName>
</protein>
<dbReference type="VEuPathDB" id="FungiDB:SCHCODRAFT_02620969"/>
<evidence type="ECO:0000313" key="2">
    <source>
        <dbReference type="Proteomes" id="UP000007431"/>
    </source>
</evidence>